<dbReference type="OMA" id="NNETFAH"/>
<sequence length="137" mass="15283">MVNFGPPDSVPERFRGRQLYAHNPSVTLMRTTPAECALLGRRIAERVRGMWAEGTRVEVWVPRGGVSALSVRGAPFWDAEADEALFRALADGLRDGEGKGEGIRLVEDDRDVNDEGFVRAMVMRLVEMVGMEPLEKR</sequence>
<dbReference type="PANTHER" id="PTHR31862:SF1">
    <property type="entry name" value="UPF0261 DOMAIN PROTEIN (AFU_ORTHOLOGUE AFUA_1G10120)"/>
    <property type="match status" value="1"/>
</dbReference>
<dbReference type="Pfam" id="PF23189">
    <property type="entry name" value="UPF0261_C"/>
    <property type="match status" value="1"/>
</dbReference>
<protein>
    <recommendedName>
        <fullName evidence="1">UPF0261 domain-containing protein</fullName>
    </recommendedName>
</protein>
<dbReference type="EMBL" id="LUGG01000005">
    <property type="protein sequence ID" value="OBZ74747.1"/>
    <property type="molecule type" value="Genomic_DNA"/>
</dbReference>
<keyword evidence="3" id="KW-1185">Reference proteome</keyword>
<dbReference type="Gene3D" id="3.40.50.12030">
    <property type="entry name" value="Uncharacterised protein family UPF0261, NC domain"/>
    <property type="match status" value="1"/>
</dbReference>
<evidence type="ECO:0000259" key="1">
    <source>
        <dbReference type="Pfam" id="PF23189"/>
    </source>
</evidence>
<accession>A0A1C7MDR0</accession>
<name>A0A1C7MDR0_GRIFR</name>
<dbReference type="PANTHER" id="PTHR31862">
    <property type="entry name" value="UPF0261 DOMAIN PROTEIN (AFU_ORTHOLOGUE AFUA_1G10120)"/>
    <property type="match status" value="1"/>
</dbReference>
<dbReference type="STRING" id="5627.A0A1C7MDR0"/>
<organism evidence="2 3">
    <name type="scientific">Grifola frondosa</name>
    <name type="common">Maitake</name>
    <name type="synonym">Polyporus frondosus</name>
    <dbReference type="NCBI Taxonomy" id="5627"/>
    <lineage>
        <taxon>Eukaryota</taxon>
        <taxon>Fungi</taxon>
        <taxon>Dikarya</taxon>
        <taxon>Basidiomycota</taxon>
        <taxon>Agaricomycotina</taxon>
        <taxon>Agaricomycetes</taxon>
        <taxon>Polyporales</taxon>
        <taxon>Grifolaceae</taxon>
        <taxon>Grifola</taxon>
    </lineage>
</organism>
<dbReference type="Proteomes" id="UP000092993">
    <property type="component" value="Unassembled WGS sequence"/>
</dbReference>
<evidence type="ECO:0000313" key="2">
    <source>
        <dbReference type="EMBL" id="OBZ74747.1"/>
    </source>
</evidence>
<proteinExistence type="predicted"/>
<reference evidence="2 3" key="1">
    <citation type="submission" date="2016-03" db="EMBL/GenBank/DDBJ databases">
        <title>Whole genome sequencing of Grifola frondosa 9006-11.</title>
        <authorList>
            <person name="Min B."/>
            <person name="Park H."/>
            <person name="Kim J.-G."/>
            <person name="Cho H."/>
            <person name="Oh Y.-L."/>
            <person name="Kong W.-S."/>
            <person name="Choi I.-G."/>
        </authorList>
    </citation>
    <scope>NUCLEOTIDE SEQUENCE [LARGE SCALE GENOMIC DNA]</scope>
    <source>
        <strain evidence="2 3">9006-11</strain>
    </source>
</reference>
<dbReference type="AlphaFoldDB" id="A0A1C7MDR0"/>
<dbReference type="OrthoDB" id="10264588at2759"/>
<evidence type="ECO:0000313" key="3">
    <source>
        <dbReference type="Proteomes" id="UP000092993"/>
    </source>
</evidence>
<dbReference type="InterPro" id="IPR051353">
    <property type="entry name" value="Tobamovirus_resist_UPF0261"/>
</dbReference>
<dbReference type="InterPro" id="IPR056778">
    <property type="entry name" value="UPF0261_C"/>
</dbReference>
<feature type="domain" description="UPF0261" evidence="1">
    <location>
        <begin position="1"/>
        <end position="129"/>
    </location>
</feature>
<gene>
    <name evidence="2" type="ORF">A0H81_05351</name>
</gene>
<comment type="caution">
    <text evidence="2">The sequence shown here is derived from an EMBL/GenBank/DDBJ whole genome shotgun (WGS) entry which is preliminary data.</text>
</comment>